<protein>
    <submittedName>
        <fullName evidence="2">Uncharacterized protein</fullName>
    </submittedName>
</protein>
<reference evidence="2" key="1">
    <citation type="submission" date="2021-01" db="EMBL/GenBank/DDBJ databases">
        <authorList>
            <person name="Corre E."/>
            <person name="Pelletier E."/>
            <person name="Niang G."/>
            <person name="Scheremetjew M."/>
            <person name="Finn R."/>
            <person name="Kale V."/>
            <person name="Holt S."/>
            <person name="Cochrane G."/>
            <person name="Meng A."/>
            <person name="Brown T."/>
            <person name="Cohen L."/>
        </authorList>
    </citation>
    <scope>NUCLEOTIDE SEQUENCE</scope>
    <source>
        <strain evidence="2">SoJaBio B1-5/56/2</strain>
    </source>
</reference>
<name>A0A7S4PHI0_9EUKA</name>
<evidence type="ECO:0000313" key="2">
    <source>
        <dbReference type="EMBL" id="CAE2335352.1"/>
    </source>
</evidence>
<sequence length="253" mass="29178">MGEIVERTQVKKKRVTVVPRNEFYSVESPPKEKVTVEAYSKQYKKYYKATYDSTSGGQAIIQYANDTTEIVPFAFLKPLEEPQSRDDVIESTESTAHHDYSLEKSVSALPESPVCSRQVSRSPNERRLPIAKSNNDLPIPDSSDDFYRMNQVARGAFYYFTLDKASKKEGMYHLGKLIRLFEKSEANKKEIWAQLIPVEKTFRHVLHGQFMFPGVELEADTNTVEIPVTYLRSQNRIKVINKEDLHRAFVMIE</sequence>
<dbReference type="EMBL" id="HBKR01036603">
    <property type="protein sequence ID" value="CAE2335352.1"/>
    <property type="molecule type" value="Transcribed_RNA"/>
</dbReference>
<feature type="region of interest" description="Disordered" evidence="1">
    <location>
        <begin position="113"/>
        <end position="135"/>
    </location>
</feature>
<accession>A0A7S4PHI0</accession>
<organism evidence="2">
    <name type="scientific">Paramoeba aestuarina</name>
    <dbReference type="NCBI Taxonomy" id="180227"/>
    <lineage>
        <taxon>Eukaryota</taxon>
        <taxon>Amoebozoa</taxon>
        <taxon>Discosea</taxon>
        <taxon>Flabellinia</taxon>
        <taxon>Dactylopodida</taxon>
        <taxon>Paramoebidae</taxon>
        <taxon>Paramoeba</taxon>
    </lineage>
</organism>
<dbReference type="AlphaFoldDB" id="A0A7S4PHI0"/>
<proteinExistence type="predicted"/>
<gene>
    <name evidence="2" type="ORF">NAES01612_LOCUS23921</name>
</gene>
<evidence type="ECO:0000256" key="1">
    <source>
        <dbReference type="SAM" id="MobiDB-lite"/>
    </source>
</evidence>